<keyword evidence="3" id="KW-0862">Zinc</keyword>
<reference evidence="5" key="1">
    <citation type="submission" date="2021-02" db="EMBL/GenBank/DDBJ databases">
        <authorList>
            <person name="Nowell W R."/>
        </authorList>
    </citation>
    <scope>NUCLEOTIDE SEQUENCE</scope>
    <source>
        <strain evidence="5">Ploen Becks lab</strain>
    </source>
</reference>
<dbReference type="EMBL" id="CAJNOC010000135">
    <property type="protein sequence ID" value="CAF0718144.1"/>
    <property type="molecule type" value="Genomic_DNA"/>
</dbReference>
<evidence type="ECO:0000256" key="2">
    <source>
        <dbReference type="ARBA" id="ARBA00022771"/>
    </source>
</evidence>
<dbReference type="Proteomes" id="UP000663879">
    <property type="component" value="Unassembled WGS sequence"/>
</dbReference>
<keyword evidence="2" id="KW-0863">Zinc-finger</keyword>
<gene>
    <name evidence="5" type="ORF">OXX778_LOCUS1914</name>
</gene>
<evidence type="ECO:0000313" key="6">
    <source>
        <dbReference type="Proteomes" id="UP000663879"/>
    </source>
</evidence>
<feature type="domain" description="FLYWCH-type" evidence="4">
    <location>
        <begin position="58"/>
        <end position="114"/>
    </location>
</feature>
<evidence type="ECO:0000256" key="1">
    <source>
        <dbReference type="ARBA" id="ARBA00022723"/>
    </source>
</evidence>
<sequence length="123" mass="14351">MAFKNYFDYESDVSAQSSAYSISTNELNNHENEFEEEGLEVEDYEEEELFYTIPFEKIKTKRGRDAIILENETYVFKRHNKKKTIYWRCRVDNCPASATTSGGFGCLSGESHIHEKLTENEVK</sequence>
<dbReference type="Pfam" id="PF04500">
    <property type="entry name" value="FLYWCH"/>
    <property type="match status" value="1"/>
</dbReference>
<dbReference type="GO" id="GO:0008270">
    <property type="term" value="F:zinc ion binding"/>
    <property type="evidence" value="ECO:0007669"/>
    <property type="project" value="UniProtKB-KW"/>
</dbReference>
<protein>
    <recommendedName>
        <fullName evidence="4">FLYWCH-type domain-containing protein</fullName>
    </recommendedName>
</protein>
<proteinExistence type="predicted"/>
<evidence type="ECO:0000259" key="4">
    <source>
        <dbReference type="Pfam" id="PF04500"/>
    </source>
</evidence>
<organism evidence="5 6">
    <name type="scientific">Brachionus calyciflorus</name>
    <dbReference type="NCBI Taxonomy" id="104777"/>
    <lineage>
        <taxon>Eukaryota</taxon>
        <taxon>Metazoa</taxon>
        <taxon>Spiralia</taxon>
        <taxon>Gnathifera</taxon>
        <taxon>Rotifera</taxon>
        <taxon>Eurotatoria</taxon>
        <taxon>Monogononta</taxon>
        <taxon>Pseudotrocha</taxon>
        <taxon>Ploima</taxon>
        <taxon>Brachionidae</taxon>
        <taxon>Brachionus</taxon>
    </lineage>
</organism>
<evidence type="ECO:0000256" key="3">
    <source>
        <dbReference type="ARBA" id="ARBA00022833"/>
    </source>
</evidence>
<evidence type="ECO:0000313" key="5">
    <source>
        <dbReference type="EMBL" id="CAF0718144.1"/>
    </source>
</evidence>
<comment type="caution">
    <text evidence="5">The sequence shown here is derived from an EMBL/GenBank/DDBJ whole genome shotgun (WGS) entry which is preliminary data.</text>
</comment>
<dbReference type="Gene3D" id="2.20.25.240">
    <property type="match status" value="1"/>
</dbReference>
<dbReference type="InterPro" id="IPR007588">
    <property type="entry name" value="Znf_FLYWCH"/>
</dbReference>
<dbReference type="AlphaFoldDB" id="A0A813MCE8"/>
<name>A0A813MCE8_9BILA</name>
<accession>A0A813MCE8</accession>
<keyword evidence="1" id="KW-0479">Metal-binding</keyword>
<keyword evidence="6" id="KW-1185">Reference proteome</keyword>